<dbReference type="Gene3D" id="2.60.40.1170">
    <property type="entry name" value="Mu homology domain, subdomain B"/>
    <property type="match status" value="2"/>
</dbReference>
<keyword evidence="6" id="KW-0653">Protein transport</keyword>
<dbReference type="GO" id="GO:0030131">
    <property type="term" value="C:clathrin adaptor complex"/>
    <property type="evidence" value="ECO:0007669"/>
    <property type="project" value="InterPro"/>
</dbReference>
<evidence type="ECO:0000256" key="3">
    <source>
        <dbReference type="ARBA" id="ARBA00022448"/>
    </source>
</evidence>
<dbReference type="CDD" id="cd14836">
    <property type="entry name" value="AP2_Mu_N"/>
    <property type="match status" value="1"/>
</dbReference>
<dbReference type="GO" id="GO:0006897">
    <property type="term" value="P:endocytosis"/>
    <property type="evidence" value="ECO:0007669"/>
    <property type="project" value="UniProtKB-KW"/>
</dbReference>
<keyword evidence="12" id="KW-1185">Reference proteome</keyword>
<dbReference type="InterPro" id="IPR050431">
    <property type="entry name" value="Adaptor_comp_med_subunit"/>
</dbReference>
<evidence type="ECO:0000256" key="6">
    <source>
        <dbReference type="ARBA" id="ARBA00022927"/>
    </source>
</evidence>
<dbReference type="InterPro" id="IPR043532">
    <property type="entry name" value="AP2_Mu_N"/>
</dbReference>
<dbReference type="PROSITE" id="PS51072">
    <property type="entry name" value="MHD"/>
    <property type="match status" value="1"/>
</dbReference>
<proteinExistence type="predicted"/>
<dbReference type="GO" id="GO:0006886">
    <property type="term" value="P:intracellular protein transport"/>
    <property type="evidence" value="ECO:0007669"/>
    <property type="project" value="InterPro"/>
</dbReference>
<evidence type="ECO:0000256" key="8">
    <source>
        <dbReference type="ARBA" id="ARBA00023176"/>
    </source>
</evidence>
<evidence type="ECO:0000256" key="9">
    <source>
        <dbReference type="SAM" id="MobiDB-lite"/>
    </source>
</evidence>
<dbReference type="AlphaFoldDB" id="A0AAN6KBT3"/>
<keyword evidence="4" id="KW-1003">Cell membrane</keyword>
<gene>
    <name evidence="11" type="primary">APM4_2</name>
    <name evidence="11" type="ORF">LTR91_014393</name>
</gene>
<dbReference type="SUPFAM" id="SSF64356">
    <property type="entry name" value="SNARE-like"/>
    <property type="match status" value="1"/>
</dbReference>
<dbReference type="InterPro" id="IPR036168">
    <property type="entry name" value="AP2_Mu_C_sf"/>
</dbReference>
<evidence type="ECO:0000256" key="2">
    <source>
        <dbReference type="ARBA" id="ARBA00004277"/>
    </source>
</evidence>
<evidence type="ECO:0000313" key="12">
    <source>
        <dbReference type="Proteomes" id="UP001175353"/>
    </source>
</evidence>
<evidence type="ECO:0000256" key="4">
    <source>
        <dbReference type="ARBA" id="ARBA00022475"/>
    </source>
</evidence>
<dbReference type="GO" id="GO:0005905">
    <property type="term" value="C:clathrin-coated pit"/>
    <property type="evidence" value="ECO:0007669"/>
    <property type="project" value="UniProtKB-KW"/>
</dbReference>
<evidence type="ECO:0000256" key="1">
    <source>
        <dbReference type="ARBA" id="ARBA00004236"/>
    </source>
</evidence>
<name>A0AAN6KBT3_9PEZI</name>
<dbReference type="InterPro" id="IPR001392">
    <property type="entry name" value="Clathrin_mu"/>
</dbReference>
<evidence type="ECO:0000256" key="7">
    <source>
        <dbReference type="ARBA" id="ARBA00023136"/>
    </source>
</evidence>
<evidence type="ECO:0000256" key="5">
    <source>
        <dbReference type="ARBA" id="ARBA00022583"/>
    </source>
</evidence>
<dbReference type="EMBL" id="JAUJLE010000154">
    <property type="protein sequence ID" value="KAK0974334.1"/>
    <property type="molecule type" value="Genomic_DNA"/>
</dbReference>
<dbReference type="PRINTS" id="PR00314">
    <property type="entry name" value="CLATHRINADPT"/>
</dbReference>
<comment type="subcellular location">
    <subcellularLocation>
        <location evidence="1">Cell membrane</location>
    </subcellularLocation>
    <subcellularLocation>
        <location evidence="2">Membrane</location>
        <location evidence="2">Coated pit</location>
        <topology evidence="2">Peripheral membrane protein</topology>
        <orientation evidence="2">Cytoplasmic side</orientation>
    </subcellularLocation>
</comment>
<comment type="caution">
    <text evidence="11">The sequence shown here is derived from an EMBL/GenBank/DDBJ whole genome shotgun (WGS) entry which is preliminary data.</text>
</comment>
<dbReference type="FunFam" id="3.30.450.60:FF:000002">
    <property type="entry name" value="AP-2 complex subunit mu, putative"/>
    <property type="match status" value="1"/>
</dbReference>
<keyword evidence="7" id="KW-0472">Membrane</keyword>
<protein>
    <submittedName>
        <fullName evidence="11">Clathrin associated protein complex medium subunit</fullName>
    </submittedName>
</protein>
<keyword evidence="8" id="KW-0168">Coated pit</keyword>
<keyword evidence="3" id="KW-0813">Transport</keyword>
<feature type="domain" description="MHD" evidence="10">
    <location>
        <begin position="170"/>
        <end position="441"/>
    </location>
</feature>
<dbReference type="InterPro" id="IPR011012">
    <property type="entry name" value="Longin-like_dom_sf"/>
</dbReference>
<evidence type="ECO:0000259" key="10">
    <source>
        <dbReference type="PROSITE" id="PS51072"/>
    </source>
</evidence>
<accession>A0AAN6KBT3</accession>
<evidence type="ECO:0000313" key="11">
    <source>
        <dbReference type="EMBL" id="KAK0974334.1"/>
    </source>
</evidence>
<dbReference type="GO" id="GO:0005886">
    <property type="term" value="C:plasma membrane"/>
    <property type="evidence" value="ECO:0007669"/>
    <property type="project" value="UniProtKB-SubCell"/>
</dbReference>
<dbReference type="InterPro" id="IPR018240">
    <property type="entry name" value="Clathrin_mu_CS"/>
</dbReference>
<feature type="region of interest" description="Disordered" evidence="9">
    <location>
        <begin position="543"/>
        <end position="564"/>
    </location>
</feature>
<dbReference type="InterPro" id="IPR028565">
    <property type="entry name" value="MHD"/>
</dbReference>
<dbReference type="PROSITE" id="PS00991">
    <property type="entry name" value="CLAT_ADAPTOR_M_2"/>
    <property type="match status" value="1"/>
</dbReference>
<dbReference type="Proteomes" id="UP001175353">
    <property type="component" value="Unassembled WGS sequence"/>
</dbReference>
<reference evidence="11" key="1">
    <citation type="submission" date="2023-06" db="EMBL/GenBank/DDBJ databases">
        <title>Black Yeasts Isolated from many extreme environments.</title>
        <authorList>
            <person name="Coleine C."/>
            <person name="Stajich J.E."/>
            <person name="Selbmann L."/>
        </authorList>
    </citation>
    <scope>NUCLEOTIDE SEQUENCE</scope>
    <source>
        <strain evidence="11">CCFEE 5200</strain>
    </source>
</reference>
<organism evidence="11 12">
    <name type="scientific">Friedmanniomyces endolithicus</name>
    <dbReference type="NCBI Taxonomy" id="329885"/>
    <lineage>
        <taxon>Eukaryota</taxon>
        <taxon>Fungi</taxon>
        <taxon>Dikarya</taxon>
        <taxon>Ascomycota</taxon>
        <taxon>Pezizomycotina</taxon>
        <taxon>Dothideomycetes</taxon>
        <taxon>Dothideomycetidae</taxon>
        <taxon>Mycosphaerellales</taxon>
        <taxon>Teratosphaeriaceae</taxon>
        <taxon>Friedmanniomyces</taxon>
    </lineage>
</organism>
<dbReference type="CDD" id="cd09251">
    <property type="entry name" value="AP-2_Mu2_Cterm"/>
    <property type="match status" value="1"/>
</dbReference>
<dbReference type="Gene3D" id="3.30.450.60">
    <property type="match status" value="1"/>
</dbReference>
<keyword evidence="5" id="KW-0254">Endocytosis</keyword>
<dbReference type="Pfam" id="PF00928">
    <property type="entry name" value="Adap_comp_sub"/>
    <property type="match status" value="1"/>
</dbReference>
<sequence>MLSGILLFNQKGELLILRAFRQDMRPRLADVFRIQVISNAQIRSPILTLGSTAFSHIKSDNIYVVGVSKGNVNSALVFEFLYKLVSLGKSYFGRFDEEAVKSNFVMVYELLDEVLDFGYPQNTETETLKMYITTEGAVKSEQRALEDSSKITMQATGALSWRRDNIKYRKNEAFVDVIEDVNLLVSATGTVLRADVNGSIEMRAYLTGTPECKFGLNDRLTLGENGADTSLGGAVGNIGGNKASKAAAGSVTLEDVSLHQCVKLSNFTNDRTISFIPPDGSFQLMTYRATENVNLPFKVQAIVNEVGKSKVDFSIAIRANYGSKLFATNVVVKIPTPLNTANTTHRTSQGKAKYEPSENAIVWKIARFTGQSEFVLSAEAELSAMTQHKAWSRPPLSMQFSLLMFTSSGLLVRYLKVFEKSNYSSVKWVRYMTRAGSYEIRLGWDTGDHSSLTRLTQERAPAQGYLHRATSLIDITLSSLPNRGSTFLIALPQTSKLSSGPPRTMSELRDTASSMQLTLEPQVPPDTELMAVDSDVHTQVGVQKQEGLESTGNEGDEGDEGERGGRRILEMLVKDEVVANDLSMLMDPSAGSYLHAQESSPVDPSPAECTPSRTECRVQMESVLEVHRPSIQEVAADIEATDRTLVHDMNTDVAATGRSLAQDMDAENAAIKAKKQPTLLQKALAAMTKKKAPKQLTHGDILLVLDVHDLRKTLRIDSKALRHQLPIDSRLIRLIEAAGGTQNTPISGVRVLAVLEHSAVANVPTLHIQALDVSAPAVASVTPSASPTTDDIEMKLEEGSGDDGDVVRTPAVPLEHVIDWAKAHDSLIRIIIFLPNISAQKCGLPLDAETALLPLESIVALASHYSCLQVVRSAFMSIASTWISGRSLYPAIANHPHDWLALAVELQSQLVYNEAFVHMVGLYPNGKLSGIPDELRSLIAAESLALHYKRQEIDQQLLMTTLGTTSRQRQGDAGNLTAGDTRIKPVSQHSYPILWTLVNLWRDYIAEHLAHLKAGSWEHAEATPTCEHGDNNTNDAAIPECLTVAGFYRTLHSGGDGYMALEDVIA</sequence>
<dbReference type="SUPFAM" id="SSF49447">
    <property type="entry name" value="Second domain of Mu2 adaptin subunit (ap50) of ap2 adaptor"/>
    <property type="match status" value="1"/>
</dbReference>
<dbReference type="InterPro" id="IPR043512">
    <property type="entry name" value="Mu2_C"/>
</dbReference>
<dbReference type="PANTHER" id="PTHR10529">
    <property type="entry name" value="AP COMPLEX SUBUNIT MU"/>
    <property type="match status" value="1"/>
</dbReference>